<protein>
    <recommendedName>
        <fullName evidence="4">O-antigen polymerase</fullName>
    </recommendedName>
</protein>
<feature type="transmembrane region" description="Helical" evidence="1">
    <location>
        <begin position="26"/>
        <end position="43"/>
    </location>
</feature>
<organism evidence="2 3">
    <name type="scientific">Fructobacillus americanaquae</name>
    <dbReference type="NCBI Taxonomy" id="2940302"/>
    <lineage>
        <taxon>Bacteria</taxon>
        <taxon>Bacillati</taxon>
        <taxon>Bacillota</taxon>
        <taxon>Bacilli</taxon>
        <taxon>Lactobacillales</taxon>
        <taxon>Lactobacillaceae</taxon>
        <taxon>Fructobacillus</taxon>
    </lineage>
</organism>
<feature type="transmembrane region" description="Helical" evidence="1">
    <location>
        <begin position="273"/>
        <end position="291"/>
    </location>
</feature>
<evidence type="ECO:0000313" key="2">
    <source>
        <dbReference type="EMBL" id="USS91899.1"/>
    </source>
</evidence>
<reference evidence="2" key="1">
    <citation type="submission" date="2022-05" db="EMBL/GenBank/DDBJ databases">
        <authorList>
            <person name="Oliphant S.A."/>
            <person name="Watson-Haigh N.S."/>
            <person name="Sumby K.M."/>
            <person name="Gardner J.M."/>
            <person name="Jiranek V."/>
        </authorList>
    </citation>
    <scope>NUCLEOTIDE SEQUENCE</scope>
    <source>
        <strain evidence="2">KI3_B9</strain>
    </source>
</reference>
<gene>
    <name evidence="2" type="ORF">M3M36_06200</name>
</gene>
<feature type="transmembrane region" description="Helical" evidence="1">
    <location>
        <begin position="312"/>
        <end position="334"/>
    </location>
</feature>
<dbReference type="EMBL" id="CP097122">
    <property type="protein sequence ID" value="USS91899.1"/>
    <property type="molecule type" value="Genomic_DNA"/>
</dbReference>
<feature type="transmembrane region" description="Helical" evidence="1">
    <location>
        <begin position="125"/>
        <end position="146"/>
    </location>
</feature>
<dbReference type="RefSeq" id="WP_252773711.1">
    <property type="nucleotide sequence ID" value="NZ_CP097122.1"/>
</dbReference>
<sequence>MVNFLLPITFFSKTYSYSVAEPMAMVSFPFMIIVILIQLYRFPNRIKNLIPTPKAFFLAAFVWFFQLLAMFLSYRKTGETLVTWGLLHSPITLAGWTLAVYIAWAVIQVTVITEKDEKQFIKAGIIGLLFYLIFALFPQVFLTLHLNIFNDYVNLLAKFFEERWKSMPGYDFYSNGSYSATQLRVNGFEPEASYLANLLSVTYIPILIGITVTGQKIWLKINSTKLQIIFNVSITFIVLLILIFAKTTTGILAAIVAYFIWMSWSRGFLRKSILWIALVGMILLIVGYLKISVIHSMLNQFLFAKQGTDNRWGGTIGLALTFLSHPILGVGTGFTSYFTIENFPISASQNFEFQHVYSQTGFPILSEFLGWLSTFGMIIVIPALMLLGRLIARSFLIENKLNGSTTEVVDRSWSRSLHISFISMIILVLFSSIFIIRIYLWPYLLMFFFYRKHIMRLEEELKQ</sequence>
<feature type="transmembrane region" description="Helical" evidence="1">
    <location>
        <begin position="234"/>
        <end position="261"/>
    </location>
</feature>
<feature type="transmembrane region" description="Helical" evidence="1">
    <location>
        <begin position="421"/>
        <end position="440"/>
    </location>
</feature>
<proteinExistence type="predicted"/>
<dbReference type="Proteomes" id="UP001056093">
    <property type="component" value="Chromosome"/>
</dbReference>
<accession>A0ABY5BZG8</accession>
<name>A0ABY5BZG8_9LACO</name>
<feature type="transmembrane region" description="Helical" evidence="1">
    <location>
        <begin position="55"/>
        <end position="74"/>
    </location>
</feature>
<keyword evidence="3" id="KW-1185">Reference proteome</keyword>
<feature type="transmembrane region" description="Helical" evidence="1">
    <location>
        <begin position="194"/>
        <end position="213"/>
    </location>
</feature>
<keyword evidence="1" id="KW-1133">Transmembrane helix</keyword>
<feature type="transmembrane region" description="Helical" evidence="1">
    <location>
        <begin position="94"/>
        <end position="113"/>
    </location>
</feature>
<keyword evidence="1" id="KW-0472">Membrane</keyword>
<evidence type="ECO:0000313" key="3">
    <source>
        <dbReference type="Proteomes" id="UP001056093"/>
    </source>
</evidence>
<evidence type="ECO:0000256" key="1">
    <source>
        <dbReference type="SAM" id="Phobius"/>
    </source>
</evidence>
<keyword evidence="1" id="KW-0812">Transmembrane</keyword>
<evidence type="ECO:0008006" key="4">
    <source>
        <dbReference type="Google" id="ProtNLM"/>
    </source>
</evidence>
<feature type="transmembrane region" description="Helical" evidence="1">
    <location>
        <begin position="368"/>
        <end position="392"/>
    </location>
</feature>